<protein>
    <submittedName>
        <fullName evidence="1">Uncharacterized protein</fullName>
    </submittedName>
</protein>
<feature type="non-terminal residue" evidence="1">
    <location>
        <position position="1"/>
    </location>
</feature>
<dbReference type="OrthoDB" id="908656at2759"/>
<dbReference type="AlphaFoldDB" id="A0A6A4M8M0"/>
<reference evidence="1 2" key="1">
    <citation type="journal article" date="2019" name="Genome Biol. Evol.">
        <title>The Rhododendron genome and chromosomal organization provide insight into shared whole-genome duplications across the heath family (Ericaceae).</title>
        <authorList>
            <person name="Soza V.L."/>
            <person name="Lindsley D."/>
            <person name="Waalkes A."/>
            <person name="Ramage E."/>
            <person name="Patwardhan R.P."/>
            <person name="Burton J.N."/>
            <person name="Adey A."/>
            <person name="Kumar A."/>
            <person name="Qiu R."/>
            <person name="Shendure J."/>
            <person name="Hall B."/>
        </authorList>
    </citation>
    <scope>NUCLEOTIDE SEQUENCE [LARGE SCALE GENOMIC DNA]</scope>
    <source>
        <strain evidence="1">RSF 1966-606</strain>
    </source>
</reference>
<evidence type="ECO:0000313" key="2">
    <source>
        <dbReference type="Proteomes" id="UP000428333"/>
    </source>
</evidence>
<gene>
    <name evidence="1" type="ORF">C3L33_01181</name>
</gene>
<dbReference type="Proteomes" id="UP000428333">
    <property type="component" value="Linkage Group LG01"/>
</dbReference>
<organism evidence="1 2">
    <name type="scientific">Rhododendron williamsianum</name>
    <dbReference type="NCBI Taxonomy" id="262921"/>
    <lineage>
        <taxon>Eukaryota</taxon>
        <taxon>Viridiplantae</taxon>
        <taxon>Streptophyta</taxon>
        <taxon>Embryophyta</taxon>
        <taxon>Tracheophyta</taxon>
        <taxon>Spermatophyta</taxon>
        <taxon>Magnoliopsida</taxon>
        <taxon>eudicotyledons</taxon>
        <taxon>Gunneridae</taxon>
        <taxon>Pentapetalae</taxon>
        <taxon>asterids</taxon>
        <taxon>Ericales</taxon>
        <taxon>Ericaceae</taxon>
        <taxon>Ericoideae</taxon>
        <taxon>Rhodoreae</taxon>
        <taxon>Rhododendron</taxon>
    </lineage>
</organism>
<evidence type="ECO:0000313" key="1">
    <source>
        <dbReference type="EMBL" id="KAE9466915.1"/>
    </source>
</evidence>
<dbReference type="EMBL" id="QEFC01000072">
    <property type="protein sequence ID" value="KAE9466915.1"/>
    <property type="molecule type" value="Genomic_DNA"/>
</dbReference>
<proteinExistence type="predicted"/>
<keyword evidence="2" id="KW-1185">Reference proteome</keyword>
<accession>A0A6A4M8M0</accession>
<name>A0A6A4M8M0_9ERIC</name>
<comment type="caution">
    <text evidence="1">The sequence shown here is derived from an EMBL/GenBank/DDBJ whole genome shotgun (WGS) entry which is preliminary data.</text>
</comment>
<sequence length="175" mass="19302">MFLRHSALANQPREASYVSFQLAERGTYLTSPIRLSLLEARSLAWRTRIMSEQDANAKSAVHIVGIKNRRCSHQRINHLLNMNCKDALSFAKLCDGHWVIADGLAIVVSPLLRIHNETKFSMELCFRRPEQNEAQSASVVLKTGDSIDDSVAAFDAISLSGGSKMALTSLSVGKC</sequence>